<feature type="region of interest" description="Disordered" evidence="1">
    <location>
        <begin position="1"/>
        <end position="25"/>
    </location>
</feature>
<feature type="transmembrane region" description="Helical" evidence="2">
    <location>
        <begin position="154"/>
        <end position="177"/>
    </location>
</feature>
<dbReference type="EMBL" id="JACYTR010000037">
    <property type="protein sequence ID" value="MBD8527011.1"/>
    <property type="molecule type" value="Genomic_DNA"/>
</dbReference>
<evidence type="ECO:0000313" key="4">
    <source>
        <dbReference type="Proteomes" id="UP000613768"/>
    </source>
</evidence>
<keyword evidence="2" id="KW-1133">Transmembrane helix</keyword>
<feature type="transmembrane region" description="Helical" evidence="2">
    <location>
        <begin position="70"/>
        <end position="96"/>
    </location>
</feature>
<keyword evidence="2" id="KW-0812">Transmembrane</keyword>
<keyword evidence="2" id="KW-0472">Membrane</keyword>
<evidence type="ECO:0000313" key="3">
    <source>
        <dbReference type="EMBL" id="MBD8527011.1"/>
    </source>
</evidence>
<comment type="caution">
    <text evidence="3">The sequence shown here is derived from an EMBL/GenBank/DDBJ whole genome shotgun (WGS) entry which is preliminary data.</text>
</comment>
<feature type="transmembrane region" description="Helical" evidence="2">
    <location>
        <begin position="40"/>
        <end position="58"/>
    </location>
</feature>
<dbReference type="AlphaFoldDB" id="A0AAW3ZLT3"/>
<dbReference type="Proteomes" id="UP000613768">
    <property type="component" value="Unassembled WGS sequence"/>
</dbReference>
<protein>
    <submittedName>
        <fullName evidence="3">Uncharacterized protein</fullName>
    </submittedName>
</protein>
<evidence type="ECO:0000256" key="1">
    <source>
        <dbReference type="SAM" id="MobiDB-lite"/>
    </source>
</evidence>
<sequence>MSPSGSNEVNPQAQSPDDAERHTSRVSFERLRERTDELELLVSGLSMLALFSVPGWLVDRYEEYFTQLPLGLMAAALTAVPMAMAVAYLLAFCFLIHLGIRAYWVGLVGLRSAFPGGIHWDNAKGMGPINRSRLQALLPTLESAIERSDRLCSVLFAVITLAALTFLWLGFLMTLVFAGAGMVGNHFGSTNRTIDSVMSAFVLLVVGAPLMLWFLDALLAARIRALRESKLYAGMVRLLAWVVGRIFPERLISPVRLTLQTNTRPRMVLAAFVLSIVLVPWFGVTVFQSALSLDALGTIKYVRSWQTLGGQRSQNYESLRVAADRRSAVPMIPDQVIEQAWVNLFLPYMPIRDDLLIQQRCAGYVKWLETARNDFDPLAPRDPSFEFDDQSAERARACLAEIWQVRLNGRLIPLDAAWTSERRDLSLRGLTLPIDLRGERPGPQHLEVIWRPNPERDQKVDDYMPDIWRSRIPFIWSPEWAAEPSGMP</sequence>
<feature type="transmembrane region" description="Helical" evidence="2">
    <location>
        <begin position="197"/>
        <end position="219"/>
    </location>
</feature>
<proteinExistence type="predicted"/>
<reference evidence="3 4" key="1">
    <citation type="submission" date="2020-09" db="EMBL/GenBank/DDBJ databases">
        <title>Pseudoxanthomonas sp. CAU 1598 isolated from sand of Yaerae Beach.</title>
        <authorList>
            <person name="Kim W."/>
        </authorList>
    </citation>
    <scope>NUCLEOTIDE SEQUENCE [LARGE SCALE GENOMIC DNA]</scope>
    <source>
        <strain evidence="3 4">CAU 1598</strain>
    </source>
</reference>
<dbReference type="RefSeq" id="WP_192030429.1">
    <property type="nucleotide sequence ID" value="NZ_JACYTR010000037.1"/>
</dbReference>
<keyword evidence="4" id="KW-1185">Reference proteome</keyword>
<name>A0AAW3ZLT3_9GAMM</name>
<feature type="transmembrane region" description="Helical" evidence="2">
    <location>
        <begin position="267"/>
        <end position="287"/>
    </location>
</feature>
<accession>A0AAW3ZLT3</accession>
<feature type="compositionally biased region" description="Polar residues" evidence="1">
    <location>
        <begin position="1"/>
        <end position="15"/>
    </location>
</feature>
<evidence type="ECO:0000256" key="2">
    <source>
        <dbReference type="SAM" id="Phobius"/>
    </source>
</evidence>
<organism evidence="3 4">
    <name type="scientific">Pseudomarimonas arenosa</name>
    <dbReference type="NCBI Taxonomy" id="2774145"/>
    <lineage>
        <taxon>Bacteria</taxon>
        <taxon>Pseudomonadati</taxon>
        <taxon>Pseudomonadota</taxon>
        <taxon>Gammaproteobacteria</taxon>
        <taxon>Lysobacterales</taxon>
        <taxon>Lysobacteraceae</taxon>
        <taxon>Pseudomarimonas</taxon>
    </lineage>
</organism>
<gene>
    <name evidence="3" type="ORF">IFO71_14815</name>
</gene>